<accession>A0A8F5BLT0</accession>
<dbReference type="Pfam" id="PF01408">
    <property type="entry name" value="GFO_IDH_MocA"/>
    <property type="match status" value="1"/>
</dbReference>
<evidence type="ECO:0000313" key="3">
    <source>
        <dbReference type="EMBL" id="QXJ27627.1"/>
    </source>
</evidence>
<organism evidence="3 4">
    <name type="scientific">Saccharolobus shibatae (strain ATCC 51178 / DSM 5389 / JCM 8931 / NBRC 15437 / B12)</name>
    <name type="common">Sulfolobus shibatae</name>
    <dbReference type="NCBI Taxonomy" id="523848"/>
    <lineage>
        <taxon>Archaea</taxon>
        <taxon>Thermoproteota</taxon>
        <taxon>Thermoprotei</taxon>
        <taxon>Sulfolobales</taxon>
        <taxon>Sulfolobaceae</taxon>
        <taxon>Saccharolobus</taxon>
    </lineage>
</organism>
<dbReference type="InterPro" id="IPR051450">
    <property type="entry name" value="Gfo/Idh/MocA_Oxidoreductases"/>
</dbReference>
<feature type="domain" description="Gfo/Idh/MocA-like oxidoreductase N-terminal" evidence="1">
    <location>
        <begin position="5"/>
        <end position="122"/>
    </location>
</feature>
<dbReference type="InterPro" id="IPR000683">
    <property type="entry name" value="Gfo/Idh/MocA-like_OxRdtase_N"/>
</dbReference>
<dbReference type="GeneID" id="65562103"/>
<evidence type="ECO:0000313" key="4">
    <source>
        <dbReference type="Proteomes" id="UP000694018"/>
    </source>
</evidence>
<dbReference type="OrthoDB" id="226094at2157"/>
<dbReference type="Proteomes" id="UP000694018">
    <property type="component" value="Chromosome"/>
</dbReference>
<evidence type="ECO:0008006" key="5">
    <source>
        <dbReference type="Google" id="ProtNLM"/>
    </source>
</evidence>
<proteinExistence type="predicted"/>
<sequence>MLDMKLGIIGLGGWVTTGHLPALTDLGIKVDYCADIDEKRVKDLSQKTGCKGYLDYKEMLRNENPDLVLVAVPHSLHASIALDAINNDANVYVEKPMATSFQEALTLVEASRKRNKVLVVGHENRFNPAMLIAKKLIRSGEVGKIYHMRGFYIRQRGIPTSPTFIKKDLAKGGAVFDIGTHIVDLLLFLSDFPMPKSVTGKTYSAFSDDKTKFSVYPSPNLPNFKVEVEDFGSAFLNLGDEITAYMEVSWASYIKENKMEVTILGDKGGVHIENGILNFMRNIADEYFISTPSTQPQRGSVYREVWRTVMDSISKGFPEYPLCSAEQGAIGVAILESIYKSALEGREVKIDIPQWLLKQSQLVS</sequence>
<gene>
    <name evidence="3" type="ORF">J5U23_00494</name>
</gene>
<dbReference type="AlphaFoldDB" id="A0A8F5BLT0"/>
<protein>
    <recommendedName>
        <fullName evidence="5">Gfo/Idh/MocA family oxidoreductase</fullName>
    </recommendedName>
</protein>
<dbReference type="PANTHER" id="PTHR43377">
    <property type="entry name" value="BILIVERDIN REDUCTASE A"/>
    <property type="match status" value="1"/>
</dbReference>
<feature type="domain" description="GFO/IDH/MocA-like oxidoreductase" evidence="2">
    <location>
        <begin position="133"/>
        <end position="270"/>
    </location>
</feature>
<evidence type="ECO:0000259" key="1">
    <source>
        <dbReference type="Pfam" id="PF01408"/>
    </source>
</evidence>
<dbReference type="Pfam" id="PF22725">
    <property type="entry name" value="GFO_IDH_MocA_C3"/>
    <property type="match status" value="1"/>
</dbReference>
<dbReference type="GO" id="GO:0000166">
    <property type="term" value="F:nucleotide binding"/>
    <property type="evidence" value="ECO:0007669"/>
    <property type="project" value="InterPro"/>
</dbReference>
<dbReference type="PANTHER" id="PTHR43377:SF1">
    <property type="entry name" value="BILIVERDIN REDUCTASE A"/>
    <property type="match status" value="1"/>
</dbReference>
<name>A0A8F5BLT0_SACSH</name>
<dbReference type="KEGG" id="sshi:J5U23_00494"/>
<dbReference type="EMBL" id="CP077717">
    <property type="protein sequence ID" value="QXJ27627.1"/>
    <property type="molecule type" value="Genomic_DNA"/>
</dbReference>
<dbReference type="RefSeq" id="WP_218266865.1">
    <property type="nucleotide sequence ID" value="NZ_CP077717.1"/>
</dbReference>
<dbReference type="InterPro" id="IPR055170">
    <property type="entry name" value="GFO_IDH_MocA-like_dom"/>
</dbReference>
<evidence type="ECO:0000259" key="2">
    <source>
        <dbReference type="Pfam" id="PF22725"/>
    </source>
</evidence>
<reference evidence="3" key="1">
    <citation type="journal article" date="2021" name="Environ. Microbiol.">
        <title>New insights into the diversity and evolution of the archaeal mobilome from three complete genomes of Saccharolobus shibatae.</title>
        <authorList>
            <person name="Medvedeva S."/>
            <person name="Brandt D."/>
            <person name="Cvirkaite-Krupovic V."/>
            <person name="Liu Y."/>
            <person name="Severinov K."/>
            <person name="Ishino S."/>
            <person name="Ishino Y."/>
            <person name="Prangishvili D."/>
            <person name="Kalinowski J."/>
            <person name="Krupovic M."/>
        </authorList>
    </citation>
    <scope>NUCLEOTIDE SEQUENCE</scope>
    <source>
        <strain evidence="3">B12</strain>
    </source>
</reference>